<dbReference type="Pfam" id="PF04245">
    <property type="entry name" value="NA37"/>
    <property type="match status" value="1"/>
</dbReference>
<dbReference type="OrthoDB" id="3171075at2"/>
<accession>A0A5C0SFR4</accession>
<dbReference type="EMBL" id="CP042243">
    <property type="protein sequence ID" value="QEK11671.1"/>
    <property type="molecule type" value="Genomic_DNA"/>
</dbReference>
<dbReference type="Proteomes" id="UP000324646">
    <property type="component" value="Chromosome"/>
</dbReference>
<evidence type="ECO:0000313" key="1">
    <source>
        <dbReference type="EMBL" id="QEK11671.1"/>
    </source>
</evidence>
<sequence length="342" mass="39919">MRNTDAVMIKKAIIHVLDRNGDAPILTDYEQEINEDIHEFLEKHIVKSLGSEENRKGKFRGGSTIVKDSCAAIFKNKETFIEASKDIANQLFKAMKKDNNIPSADLVICLYTAKDKNYIGILKLDYKKSFIHNVEFEEDKLKTSIVPQMIGLPGMSQKLQQCAFVKEIDEEDEYDLIFLDKQVYSDDFEQLFSNVFLNCRSLIDDRDKTKIFKNVTEKWTRRNLKEDIDKAQEVREEVIASMKNCAEIDVEKFVQSVFGNDVEMQQNFIQHLEREGIQLEKIEIDKKWVEKKMKKRIMKTDTGIEIKGEYEDLEDKMKFEIVRNGDGTVNLIIKNVRSMMER</sequence>
<gene>
    <name evidence="1" type="ORF">FQB35_04455</name>
    <name evidence="2" type="ORF">FQB35_10580</name>
</gene>
<evidence type="ECO:0000313" key="2">
    <source>
        <dbReference type="EMBL" id="QEK12742.1"/>
    </source>
</evidence>
<reference evidence="2 3" key="1">
    <citation type="submission" date="2019-07" db="EMBL/GenBank/DDBJ databases">
        <title>Complete genome of Crassaminicella thermophila SY095.</title>
        <authorList>
            <person name="Li X."/>
        </authorList>
    </citation>
    <scope>NUCLEOTIDE SEQUENCE [LARGE SCALE GENOMIC DNA]</scope>
    <source>
        <strain evidence="2 3">SY095</strain>
    </source>
</reference>
<keyword evidence="3" id="KW-1185">Reference proteome</keyword>
<dbReference type="GO" id="GO:0009295">
    <property type="term" value="C:nucleoid"/>
    <property type="evidence" value="ECO:0007669"/>
    <property type="project" value="InterPro"/>
</dbReference>
<dbReference type="InterPro" id="IPR007358">
    <property type="entry name" value="Nucleoid_associated_NdpA"/>
</dbReference>
<organism evidence="2 3">
    <name type="scientific">Crassaminicella thermophila</name>
    <dbReference type="NCBI Taxonomy" id="2599308"/>
    <lineage>
        <taxon>Bacteria</taxon>
        <taxon>Bacillati</taxon>
        <taxon>Bacillota</taxon>
        <taxon>Clostridia</taxon>
        <taxon>Eubacteriales</taxon>
        <taxon>Clostridiaceae</taxon>
        <taxon>Crassaminicella</taxon>
    </lineage>
</organism>
<dbReference type="KEGG" id="crs:FQB35_10580"/>
<proteinExistence type="predicted"/>
<protein>
    <submittedName>
        <fullName evidence="2">Nucleoid-associated protein</fullName>
    </submittedName>
</protein>
<dbReference type="AlphaFoldDB" id="A0A5C0SFR4"/>
<dbReference type="EMBL" id="CP042243">
    <property type="protein sequence ID" value="QEK12742.1"/>
    <property type="molecule type" value="Genomic_DNA"/>
</dbReference>
<dbReference type="KEGG" id="crs:FQB35_04455"/>
<name>A0A5C0SFR4_CRATE</name>
<dbReference type="RefSeq" id="WP_148808826.1">
    <property type="nucleotide sequence ID" value="NZ_CP042243.1"/>
</dbReference>
<evidence type="ECO:0000313" key="3">
    <source>
        <dbReference type="Proteomes" id="UP000324646"/>
    </source>
</evidence>